<feature type="binding site" evidence="2">
    <location>
        <position position="207"/>
    </location>
    <ligand>
        <name>substrate</name>
    </ligand>
</feature>
<organism evidence="3 4">
    <name type="scientific">Candidatus Thermofonsia Clade 3 bacterium</name>
    <dbReference type="NCBI Taxonomy" id="2364212"/>
    <lineage>
        <taxon>Bacteria</taxon>
        <taxon>Bacillati</taxon>
        <taxon>Chloroflexota</taxon>
        <taxon>Candidatus Thermofontia</taxon>
        <taxon>Candidatus Thermofonsia Clade 3</taxon>
    </lineage>
</organism>
<feature type="binding site" evidence="2">
    <location>
        <position position="60"/>
    </location>
    <ligand>
        <name>substrate</name>
    </ligand>
</feature>
<comment type="caution">
    <text evidence="3">The sequence shown here is derived from an EMBL/GenBank/DDBJ whole genome shotgun (WGS) entry which is preliminary data.</text>
</comment>
<dbReference type="PANTHER" id="PTHR10291">
    <property type="entry name" value="DEHYDRODOLICHYL DIPHOSPHATE SYNTHASE FAMILY MEMBER"/>
    <property type="match status" value="1"/>
</dbReference>
<keyword evidence="2" id="KW-0479">Metal-binding</keyword>
<name>A0A2M8QF27_9CHLR</name>
<feature type="binding site" evidence="2">
    <location>
        <position position="48"/>
    </location>
    <ligand>
        <name>substrate</name>
    </ligand>
</feature>
<dbReference type="Pfam" id="PF01255">
    <property type="entry name" value="Prenyltransf"/>
    <property type="match status" value="1"/>
</dbReference>
<dbReference type="SUPFAM" id="SSF64005">
    <property type="entry name" value="Undecaprenyl diphosphate synthase"/>
    <property type="match status" value="1"/>
</dbReference>
<proteinExistence type="inferred from homology"/>
<feature type="binding site" evidence="2">
    <location>
        <position position="94"/>
    </location>
    <ligand>
        <name>substrate</name>
    </ligand>
</feature>
<dbReference type="GO" id="GO:0030145">
    <property type="term" value="F:manganese ion binding"/>
    <property type="evidence" value="ECO:0007669"/>
    <property type="project" value="TreeGrafter"/>
</dbReference>
<evidence type="ECO:0000313" key="3">
    <source>
        <dbReference type="EMBL" id="PJF48401.1"/>
    </source>
</evidence>
<feature type="binding site" evidence="2">
    <location>
        <begin position="88"/>
        <end position="90"/>
    </location>
    <ligand>
        <name>substrate</name>
    </ligand>
</feature>
<evidence type="ECO:0000313" key="4">
    <source>
        <dbReference type="Proteomes" id="UP000230790"/>
    </source>
</evidence>
<dbReference type="NCBIfam" id="NF011405">
    <property type="entry name" value="PRK14830.1"/>
    <property type="match status" value="1"/>
</dbReference>
<dbReference type="HAMAP" id="MF_01139">
    <property type="entry name" value="ISPT"/>
    <property type="match status" value="1"/>
</dbReference>
<dbReference type="NCBIfam" id="TIGR00055">
    <property type="entry name" value="uppS"/>
    <property type="match status" value="1"/>
</dbReference>
<dbReference type="Gene3D" id="3.40.1180.10">
    <property type="entry name" value="Decaprenyl diphosphate synthase-like"/>
    <property type="match status" value="1"/>
</dbReference>
<dbReference type="InterPro" id="IPR018520">
    <property type="entry name" value="UPP_synth-like_CS"/>
</dbReference>
<feature type="binding site" evidence="2">
    <location>
        <position position="43"/>
    </location>
    <ligand>
        <name>Mg(2+)</name>
        <dbReference type="ChEBI" id="CHEBI:18420"/>
    </ligand>
</feature>
<dbReference type="CDD" id="cd00475">
    <property type="entry name" value="Cis_IPPS"/>
    <property type="match status" value="1"/>
</dbReference>
<feature type="binding site" evidence="2">
    <location>
        <begin position="44"/>
        <end position="47"/>
    </location>
    <ligand>
        <name>substrate</name>
    </ligand>
</feature>
<feature type="binding site" evidence="2">
    <location>
        <begin position="213"/>
        <end position="215"/>
    </location>
    <ligand>
        <name>substrate</name>
    </ligand>
</feature>
<dbReference type="InterPro" id="IPR001441">
    <property type="entry name" value="UPP_synth-like"/>
</dbReference>
<feature type="binding site" evidence="2">
    <location>
        <position position="56"/>
    </location>
    <ligand>
        <name>substrate</name>
    </ligand>
</feature>
<dbReference type="GO" id="GO:0005829">
    <property type="term" value="C:cytosol"/>
    <property type="evidence" value="ECO:0007669"/>
    <property type="project" value="TreeGrafter"/>
</dbReference>
<feature type="active site" evidence="2">
    <location>
        <position position="43"/>
    </location>
</feature>
<gene>
    <name evidence="3" type="ORF">CUN48_03520</name>
</gene>
<dbReference type="GO" id="GO:0008834">
    <property type="term" value="F:ditrans,polycis-undecaprenyl-diphosphate synthase [(2E,6E)-farnesyl-diphosphate specific] activity"/>
    <property type="evidence" value="ECO:0007669"/>
    <property type="project" value="TreeGrafter"/>
</dbReference>
<sequence length="262" mass="29761">MALSVATFKRSFAQDTADVAAPQTSAQTAAAAHGIKHLAIIMDGNGRWAKRRNLPRLAGHKAGTDNLHRILRACKHHGIKIVTLYAFSTENWRRPEEEVNGLMKLLEVSIEKKLDALHQEGVQIRHIGRTDRIPPALCEKIRYATAYTRNNTELILNVAMNYGGRAEIVDAVKHMLADGLDPDCVDEATVSRYLYTRDLPDPDLIIRTSGEYRVSNFLIWQGAYSEYYVTDVLWPDFDEKELQKAIEHYRKRERRFGGLACK</sequence>
<dbReference type="PANTHER" id="PTHR10291:SF0">
    <property type="entry name" value="DEHYDRODOLICHYL DIPHOSPHATE SYNTHASE 2"/>
    <property type="match status" value="1"/>
</dbReference>
<feature type="binding site" evidence="2">
    <location>
        <position position="226"/>
    </location>
    <ligand>
        <name>Mg(2+)</name>
        <dbReference type="ChEBI" id="CHEBI:18420"/>
    </ligand>
</feature>
<evidence type="ECO:0000256" key="1">
    <source>
        <dbReference type="ARBA" id="ARBA00022679"/>
    </source>
</evidence>
<keyword evidence="1 2" id="KW-0808">Transferase</keyword>
<dbReference type="GO" id="GO:0016094">
    <property type="term" value="P:polyprenol biosynthetic process"/>
    <property type="evidence" value="ECO:0007669"/>
    <property type="project" value="TreeGrafter"/>
</dbReference>
<dbReference type="GO" id="GO:0000287">
    <property type="term" value="F:magnesium ion binding"/>
    <property type="evidence" value="ECO:0007669"/>
    <property type="project" value="UniProtKB-UniRule"/>
</dbReference>
<dbReference type="EC" id="2.5.1.-" evidence="2"/>
<comment type="similarity">
    <text evidence="2">Belongs to the UPP synthase family.</text>
</comment>
<dbReference type="FunFam" id="3.40.1180.10:FF:000001">
    <property type="entry name" value="(2E,6E)-farnesyl-diphosphate-specific ditrans,polycis-undecaprenyl-diphosphate synthase"/>
    <property type="match status" value="1"/>
</dbReference>
<dbReference type="Proteomes" id="UP000230790">
    <property type="component" value="Unassembled WGS sequence"/>
</dbReference>
<reference evidence="3 4" key="1">
    <citation type="submission" date="2017-11" db="EMBL/GenBank/DDBJ databases">
        <title>Evolution of Phototrophy in the Chloroflexi Phylum Driven by Horizontal Gene Transfer.</title>
        <authorList>
            <person name="Ward L.M."/>
            <person name="Hemp J."/>
            <person name="Shih P.M."/>
            <person name="Mcglynn S.E."/>
            <person name="Fischer W."/>
        </authorList>
    </citation>
    <scope>NUCLEOTIDE SEQUENCE [LARGE SCALE GENOMIC DNA]</scope>
    <source>
        <strain evidence="3">JP3_7</strain>
    </source>
</reference>
<dbReference type="InterPro" id="IPR036424">
    <property type="entry name" value="UPP_synth-like_sf"/>
</dbReference>
<keyword evidence="2" id="KW-0460">Magnesium</keyword>
<dbReference type="PROSITE" id="PS01066">
    <property type="entry name" value="UPP_SYNTHASE"/>
    <property type="match status" value="1"/>
</dbReference>
<protein>
    <recommendedName>
        <fullName evidence="2">Isoprenyl transferase</fullName>
        <ecNumber evidence="2">2.5.1.-</ecNumber>
    </recommendedName>
</protein>
<accession>A0A2M8QF27</accession>
<feature type="active site" description="Proton acceptor" evidence="2">
    <location>
        <position position="91"/>
    </location>
</feature>
<comment type="subunit">
    <text evidence="2">Homodimer.</text>
</comment>
<comment type="cofactor">
    <cofactor evidence="2">
        <name>Mg(2+)</name>
        <dbReference type="ChEBI" id="CHEBI:18420"/>
    </cofactor>
    <text evidence="2">Binds 2 magnesium ions per subunit.</text>
</comment>
<dbReference type="AlphaFoldDB" id="A0A2M8QF27"/>
<comment type="function">
    <text evidence="2">Catalyzes the condensation of isopentenyl diphosphate (IPP) with allylic pyrophosphates generating different type of terpenoids.</text>
</comment>
<evidence type="ECO:0000256" key="2">
    <source>
        <dbReference type="HAMAP-Rule" id="MF_01139"/>
    </source>
</evidence>
<feature type="binding site" evidence="2">
    <location>
        <position position="92"/>
    </location>
    <ligand>
        <name>substrate</name>
    </ligand>
</feature>
<dbReference type="EMBL" id="PGTN01000015">
    <property type="protein sequence ID" value="PJF48401.1"/>
    <property type="molecule type" value="Genomic_DNA"/>
</dbReference>